<dbReference type="GeneID" id="113716237"/>
<dbReference type="Proteomes" id="UP001652660">
    <property type="component" value="Chromosome 11c"/>
</dbReference>
<feature type="compositionally biased region" description="Polar residues" evidence="1">
    <location>
        <begin position="39"/>
        <end position="58"/>
    </location>
</feature>
<evidence type="ECO:0000256" key="1">
    <source>
        <dbReference type="SAM" id="MobiDB-lite"/>
    </source>
</evidence>
<sequence>MDSEHASGSSRLPRISEADVDLDDSFEPSTVMGFEHSGGSRTNSEIATSEVAASTIDTSKSFNSLPSSSSENSSHDFFQVNPAMIPMSKTSDHESPPKSEENANSLLKDGKNDVLFQLEELFGSLHSSSQKSDVTDEFVIPILSPTHSPPIQVMERPRGYDPDRIPASVFAKPASPVDWSVASTESLFSIPIGNASFSRDHAFKPVGDTNKPNEFGNSGELYVSEEFYKSGELDTFSEQYRYRELQKSSELVRLRQHSPVTKGEHKAQGTDLPNRTIRDEGGINLEAKSFANPIKKKSSKSSCACCSNCCYKCPSCSSCCCKCPGCSSCCCKWPSCSCKWPGCSICCCKSPCCSCKSLSCPSCPWKWSCFPSCC</sequence>
<organism evidence="2 3">
    <name type="scientific">Coffea arabica</name>
    <name type="common">Arabian coffee</name>
    <dbReference type="NCBI Taxonomy" id="13443"/>
    <lineage>
        <taxon>Eukaryota</taxon>
        <taxon>Viridiplantae</taxon>
        <taxon>Streptophyta</taxon>
        <taxon>Embryophyta</taxon>
        <taxon>Tracheophyta</taxon>
        <taxon>Spermatophyta</taxon>
        <taxon>Magnoliopsida</taxon>
        <taxon>eudicotyledons</taxon>
        <taxon>Gunneridae</taxon>
        <taxon>Pentapetalae</taxon>
        <taxon>asterids</taxon>
        <taxon>lamiids</taxon>
        <taxon>Gentianales</taxon>
        <taxon>Rubiaceae</taxon>
        <taxon>Ixoroideae</taxon>
        <taxon>Gardenieae complex</taxon>
        <taxon>Bertiereae - Coffeeae clade</taxon>
        <taxon>Coffeeae</taxon>
        <taxon>Coffea</taxon>
    </lineage>
</organism>
<gene>
    <name evidence="3" type="primary">LOC113716237</name>
</gene>
<feature type="region of interest" description="Disordered" evidence="1">
    <location>
        <begin position="1"/>
        <end position="76"/>
    </location>
</feature>
<protein>
    <submittedName>
        <fullName evidence="3">Uncharacterized protein</fullName>
    </submittedName>
</protein>
<name>A0ABM4W6A5_COFAR</name>
<dbReference type="PANTHER" id="PTHR33673:SF36">
    <property type="entry name" value="MYB-LIKE PROTEIN Q"/>
    <property type="match status" value="1"/>
</dbReference>
<keyword evidence="2" id="KW-1185">Reference proteome</keyword>
<feature type="region of interest" description="Disordered" evidence="1">
    <location>
        <begin position="86"/>
        <end position="105"/>
    </location>
</feature>
<dbReference type="RefSeq" id="XP_071927323.1">
    <property type="nucleotide sequence ID" value="XM_072071222.1"/>
</dbReference>
<accession>A0ABM4W6A5</accession>
<feature type="region of interest" description="Disordered" evidence="1">
    <location>
        <begin position="256"/>
        <end position="278"/>
    </location>
</feature>
<dbReference type="PANTHER" id="PTHR33673">
    <property type="entry name" value="SUPPRESSOR SRP40-LIKE PROTEIN"/>
    <property type="match status" value="1"/>
</dbReference>
<evidence type="ECO:0000313" key="2">
    <source>
        <dbReference type="Proteomes" id="UP001652660"/>
    </source>
</evidence>
<proteinExistence type="predicted"/>
<evidence type="ECO:0000313" key="3">
    <source>
        <dbReference type="RefSeq" id="XP_071927323.1"/>
    </source>
</evidence>
<feature type="compositionally biased region" description="Polar residues" evidence="1">
    <location>
        <begin position="1"/>
        <end position="10"/>
    </location>
</feature>
<feature type="compositionally biased region" description="Low complexity" evidence="1">
    <location>
        <begin position="59"/>
        <end position="72"/>
    </location>
</feature>
<reference evidence="3" key="1">
    <citation type="submission" date="2025-08" db="UniProtKB">
        <authorList>
            <consortium name="RefSeq"/>
        </authorList>
    </citation>
    <scope>IDENTIFICATION</scope>
    <source>
        <tissue evidence="3">Leaves</tissue>
    </source>
</reference>
<feature type="compositionally biased region" description="Basic and acidic residues" evidence="1">
    <location>
        <begin position="90"/>
        <end position="101"/>
    </location>
</feature>